<name>A0ABZ0KTT5_9BACL</name>
<keyword evidence="2" id="KW-1185">Reference proteome</keyword>
<dbReference type="RefSeq" id="WP_323690944.1">
    <property type="nucleotide sequence ID" value="NZ_CP116341.1"/>
</dbReference>
<dbReference type="Proteomes" id="UP001303532">
    <property type="component" value="Chromosome"/>
</dbReference>
<sequence>MKRMICLMGEVMKKIIISFVFVILVVVILVNLDTVYLKLQESNVSNEDYYVSEINAERDRKGQNILDITDLYFYTKYSGNNIYLTQVFVENKLEMLFLTKASKNGFLDWEYHTLPFTTTENIIKESLDDWILN</sequence>
<organism evidence="1 2">
    <name type="scientific">Sporosarcina jeotgali</name>
    <dbReference type="NCBI Taxonomy" id="3020056"/>
    <lineage>
        <taxon>Bacteria</taxon>
        <taxon>Bacillati</taxon>
        <taxon>Bacillota</taxon>
        <taxon>Bacilli</taxon>
        <taxon>Bacillales</taxon>
        <taxon>Caryophanaceae</taxon>
        <taxon>Sporosarcina</taxon>
    </lineage>
</organism>
<accession>A0ABZ0KTT5</accession>
<evidence type="ECO:0000313" key="1">
    <source>
        <dbReference type="EMBL" id="WOV83267.1"/>
    </source>
</evidence>
<evidence type="ECO:0008006" key="3">
    <source>
        <dbReference type="Google" id="ProtNLM"/>
    </source>
</evidence>
<protein>
    <recommendedName>
        <fullName evidence="3">DUF3139 domain-containing protein</fullName>
    </recommendedName>
</protein>
<dbReference type="EMBL" id="CP116341">
    <property type="protein sequence ID" value="WOV83267.1"/>
    <property type="molecule type" value="Genomic_DNA"/>
</dbReference>
<evidence type="ECO:0000313" key="2">
    <source>
        <dbReference type="Proteomes" id="UP001303532"/>
    </source>
</evidence>
<reference evidence="1 2" key="1">
    <citation type="submission" date="2023-01" db="EMBL/GenBank/DDBJ databases">
        <title>Sporosarcina sp. nov., isolated from Korean tranditional fermented seafood 'Jeotgal'.</title>
        <authorList>
            <person name="Yang A.-I."/>
        </authorList>
    </citation>
    <scope>NUCLEOTIDE SEQUENCE [LARGE SCALE GENOMIC DNA]</scope>
    <source>
        <strain evidence="1 2">B2O-1</strain>
    </source>
</reference>
<proteinExistence type="predicted"/>
<gene>
    <name evidence="1" type="ORF">PGH26_10050</name>
</gene>